<dbReference type="GO" id="GO:0007218">
    <property type="term" value="P:neuropeptide signaling pathway"/>
    <property type="evidence" value="ECO:0007669"/>
    <property type="project" value="UniProtKB-KW"/>
</dbReference>
<dbReference type="STRING" id="8496.A0A151N053"/>
<dbReference type="GO" id="GO:0007600">
    <property type="term" value="P:sensory perception"/>
    <property type="evidence" value="ECO:0007669"/>
    <property type="project" value="TreeGrafter"/>
</dbReference>
<sequence length="420" mass="45818">MSRTALPFEKQEERGGLFQGGDRKLSRAGLKSHGWKETVMSGKGKGRALSKQVVQEDLVPNGAFGNTALLHEALREDSGERRRLEELQGGFVSEAPLSRPSLSGPWEAAPSAKIPGTIRGCAMPCLCRIPRRTDGQAGSMFAAWARTSAGAGCVLQQRRRLGRCLLGRMEWRVLVLAACLGLADPASADCAAQCSACATQTQDAEQSINPLICALECQDSLLSGAEWEKCQGVLSLFTPFLAAAEGQDLSPLEAEADGSPGLAETSGGPVKRYGGFMKKLDKNKIFSLLRENAHSKGGLHKKYGGFSRKLGEREALEMPEDDPALEPGDEPEDGGLKDEMKRYGGFLRKYPKRSSEQAAEGDGPKPEDLHKRYGGFMRRIRPKLKWDNQKRYGGFLRRQFKVATRSDEDPSIYSGEVLDL</sequence>
<evidence type="ECO:0000256" key="1">
    <source>
        <dbReference type="ARBA" id="ARBA00004613"/>
    </source>
</evidence>
<feature type="compositionally biased region" description="Basic and acidic residues" evidence="16">
    <location>
        <begin position="9"/>
        <end position="24"/>
    </location>
</feature>
<keyword evidence="6" id="KW-0732">Signal</keyword>
<comment type="function">
    <text evidence="11">Leu-enkephalins compete with and mimic the effects of opiate drugs. They play a role in a number of physiologic functions, including pain perception and responses to stress.</text>
</comment>
<evidence type="ECO:0000256" key="2">
    <source>
        <dbReference type="ARBA" id="ARBA00008543"/>
    </source>
</evidence>
<comment type="function">
    <text evidence="15">Leumorphin has a typical opioid activity and may have anti-apoptotic effect.</text>
</comment>
<comment type="similarity">
    <text evidence="2">Belongs to the opioid neuropeptide precursor family.</text>
</comment>
<evidence type="ECO:0000256" key="14">
    <source>
        <dbReference type="ARBA" id="ARBA00035607"/>
    </source>
</evidence>
<dbReference type="PANTHER" id="PTHR11438">
    <property type="entry name" value="PROENKEPHALIN"/>
    <property type="match status" value="1"/>
</dbReference>
<evidence type="ECO:0000256" key="9">
    <source>
        <dbReference type="ARBA" id="ARBA00023157"/>
    </source>
</evidence>
<dbReference type="GO" id="GO:0005886">
    <property type="term" value="C:plasma membrane"/>
    <property type="evidence" value="ECO:0007669"/>
    <property type="project" value="TreeGrafter"/>
</dbReference>
<feature type="region of interest" description="Disordered" evidence="16">
    <location>
        <begin position="318"/>
        <end position="374"/>
    </location>
</feature>
<comment type="caution">
    <text evidence="17">The sequence shown here is derived from an EMBL/GenBank/DDBJ whole genome shotgun (WGS) entry which is preliminary data.</text>
</comment>
<evidence type="ECO:0000256" key="3">
    <source>
        <dbReference type="ARBA" id="ARBA00020232"/>
    </source>
</evidence>
<dbReference type="GO" id="GO:0007268">
    <property type="term" value="P:chemical synaptic transmission"/>
    <property type="evidence" value="ECO:0007669"/>
    <property type="project" value="UniProtKB-KW"/>
</dbReference>
<feature type="region of interest" description="Disordered" evidence="16">
    <location>
        <begin position="1"/>
        <end position="24"/>
    </location>
</feature>
<dbReference type="EMBL" id="AKHW03004329">
    <property type="protein sequence ID" value="KYO30120.1"/>
    <property type="molecule type" value="Genomic_DNA"/>
</dbReference>
<dbReference type="Pfam" id="PF01160">
    <property type="entry name" value="Opiods_neuropep"/>
    <property type="match status" value="1"/>
</dbReference>
<dbReference type="GO" id="GO:0043025">
    <property type="term" value="C:neuronal cell body"/>
    <property type="evidence" value="ECO:0007669"/>
    <property type="project" value="TreeGrafter"/>
</dbReference>
<protein>
    <recommendedName>
        <fullName evidence="3">Proenkephalin-B</fullName>
    </recommendedName>
    <alternativeName>
        <fullName evidence="13">Beta-neoendorphin-dynorphin</fullName>
    </alternativeName>
    <alternativeName>
        <fullName evidence="12">Preprodynorphin</fullName>
    </alternativeName>
</protein>
<proteinExistence type="inferred from homology"/>
<feature type="compositionally biased region" description="Acidic residues" evidence="16">
    <location>
        <begin position="318"/>
        <end position="333"/>
    </location>
</feature>
<keyword evidence="5" id="KW-0165">Cleavage on pair of basic residues</keyword>
<evidence type="ECO:0000256" key="16">
    <source>
        <dbReference type="SAM" id="MobiDB-lite"/>
    </source>
</evidence>
<dbReference type="PANTHER" id="PTHR11438:SF4">
    <property type="entry name" value="PROENKEPHALIN-B"/>
    <property type="match status" value="1"/>
</dbReference>
<keyword evidence="4" id="KW-0964">Secreted</keyword>
<evidence type="ECO:0000256" key="12">
    <source>
        <dbReference type="ARBA" id="ARBA00032080"/>
    </source>
</evidence>
<dbReference type="GO" id="GO:0005576">
    <property type="term" value="C:extracellular region"/>
    <property type="evidence" value="ECO:0007669"/>
    <property type="project" value="UniProtKB-SubCell"/>
</dbReference>
<comment type="subcellular location">
    <subcellularLocation>
        <location evidence="1">Secreted</location>
    </subcellularLocation>
</comment>
<feature type="compositionally biased region" description="Basic and acidic residues" evidence="16">
    <location>
        <begin position="362"/>
        <end position="371"/>
    </location>
</feature>
<comment type="function">
    <text evidence="14">Dynorphin peptides differentially regulate the kappa opioid receptor. Dynorphin A(1-13) has a typical opioid activity, it is 700 times more potent than Leu-enkephalin.</text>
</comment>
<dbReference type="InterPro" id="IPR000750">
    <property type="entry name" value="Proenkphlin_B"/>
</dbReference>
<dbReference type="InterPro" id="IPR006024">
    <property type="entry name" value="Opioid_neupept"/>
</dbReference>
<reference evidence="17 18" key="1">
    <citation type="journal article" date="2012" name="Genome Biol.">
        <title>Sequencing three crocodilian genomes to illuminate the evolution of archosaurs and amniotes.</title>
        <authorList>
            <person name="St John J.A."/>
            <person name="Braun E.L."/>
            <person name="Isberg S.R."/>
            <person name="Miles L.G."/>
            <person name="Chong A.Y."/>
            <person name="Gongora J."/>
            <person name="Dalzell P."/>
            <person name="Moran C."/>
            <person name="Bed'hom B."/>
            <person name="Abzhanov A."/>
            <person name="Burgess S.C."/>
            <person name="Cooksey A.M."/>
            <person name="Castoe T.A."/>
            <person name="Crawford N.G."/>
            <person name="Densmore L.D."/>
            <person name="Drew J.C."/>
            <person name="Edwards S.V."/>
            <person name="Faircloth B.C."/>
            <person name="Fujita M.K."/>
            <person name="Greenwold M.J."/>
            <person name="Hoffmann F.G."/>
            <person name="Howard J.M."/>
            <person name="Iguchi T."/>
            <person name="Janes D.E."/>
            <person name="Khan S.Y."/>
            <person name="Kohno S."/>
            <person name="de Koning A.J."/>
            <person name="Lance S.L."/>
            <person name="McCarthy F.M."/>
            <person name="McCormack J.E."/>
            <person name="Merchant M.E."/>
            <person name="Peterson D.G."/>
            <person name="Pollock D.D."/>
            <person name="Pourmand N."/>
            <person name="Raney B.J."/>
            <person name="Roessler K.A."/>
            <person name="Sanford J.R."/>
            <person name="Sawyer R.H."/>
            <person name="Schmidt C.J."/>
            <person name="Triplett E.W."/>
            <person name="Tuberville T.D."/>
            <person name="Venegas-Anaya M."/>
            <person name="Howard J.T."/>
            <person name="Jarvis E.D."/>
            <person name="Guillette L.J.Jr."/>
            <person name="Glenn T.C."/>
            <person name="Green R.E."/>
            <person name="Ray D.A."/>
        </authorList>
    </citation>
    <scope>NUCLEOTIDE SEQUENCE [LARGE SCALE GENOMIC DNA]</scope>
    <source>
        <strain evidence="17">KSC_2009_1</strain>
    </source>
</reference>
<dbReference type="GO" id="GO:0030425">
    <property type="term" value="C:dendrite"/>
    <property type="evidence" value="ECO:0007669"/>
    <property type="project" value="TreeGrafter"/>
</dbReference>
<evidence type="ECO:0000256" key="13">
    <source>
        <dbReference type="ARBA" id="ARBA00032642"/>
    </source>
</evidence>
<name>A0A151N053_ALLMI</name>
<evidence type="ECO:0000256" key="7">
    <source>
        <dbReference type="ARBA" id="ARBA00022894"/>
    </source>
</evidence>
<evidence type="ECO:0000256" key="8">
    <source>
        <dbReference type="ARBA" id="ARBA00022901"/>
    </source>
</evidence>
<evidence type="ECO:0000256" key="5">
    <source>
        <dbReference type="ARBA" id="ARBA00022685"/>
    </source>
</evidence>
<organism evidence="17 18">
    <name type="scientific">Alligator mississippiensis</name>
    <name type="common">American alligator</name>
    <dbReference type="NCBI Taxonomy" id="8496"/>
    <lineage>
        <taxon>Eukaryota</taxon>
        <taxon>Metazoa</taxon>
        <taxon>Chordata</taxon>
        <taxon>Craniata</taxon>
        <taxon>Vertebrata</taxon>
        <taxon>Euteleostomi</taxon>
        <taxon>Archelosauria</taxon>
        <taxon>Archosauria</taxon>
        <taxon>Crocodylia</taxon>
        <taxon>Alligatoridae</taxon>
        <taxon>Alligatorinae</taxon>
        <taxon>Alligator</taxon>
    </lineage>
</organism>
<dbReference type="GO" id="GO:0031628">
    <property type="term" value="F:opioid receptor binding"/>
    <property type="evidence" value="ECO:0007669"/>
    <property type="project" value="TreeGrafter"/>
</dbReference>
<dbReference type="GO" id="GO:0001515">
    <property type="term" value="F:opioid peptide activity"/>
    <property type="evidence" value="ECO:0007669"/>
    <property type="project" value="UniProtKB-KW"/>
</dbReference>
<accession>A0A151N053</accession>
<evidence type="ECO:0000256" key="15">
    <source>
        <dbReference type="ARBA" id="ARBA00035624"/>
    </source>
</evidence>
<evidence type="ECO:0000256" key="10">
    <source>
        <dbReference type="ARBA" id="ARBA00023205"/>
    </source>
</evidence>
<dbReference type="AlphaFoldDB" id="A0A151N053"/>
<dbReference type="Proteomes" id="UP000050525">
    <property type="component" value="Unassembled WGS sequence"/>
</dbReference>
<dbReference type="PRINTS" id="PR01030">
    <property type="entry name" value="PENKBPRCRSR"/>
</dbReference>
<dbReference type="GO" id="GO:0043679">
    <property type="term" value="C:axon terminus"/>
    <property type="evidence" value="ECO:0007669"/>
    <property type="project" value="TreeGrafter"/>
</dbReference>
<evidence type="ECO:0000313" key="17">
    <source>
        <dbReference type="EMBL" id="KYO30120.1"/>
    </source>
</evidence>
<keyword evidence="8" id="KW-0555">Opioid peptide</keyword>
<keyword evidence="10" id="KW-0257">Endorphin</keyword>
<evidence type="ECO:0000313" key="18">
    <source>
        <dbReference type="Proteomes" id="UP000050525"/>
    </source>
</evidence>
<gene>
    <name evidence="17" type="primary">PDYN</name>
    <name evidence="17" type="ORF">Y1Q_0021192</name>
</gene>
<keyword evidence="18" id="KW-1185">Reference proteome</keyword>
<keyword evidence="9" id="KW-1015">Disulfide bond</keyword>
<keyword evidence="7" id="KW-0529">Neurotransmitter</keyword>
<dbReference type="PRINTS" id="PR01028">
    <property type="entry name" value="OPIOIDPRCRSR"/>
</dbReference>
<evidence type="ECO:0000256" key="11">
    <source>
        <dbReference type="ARBA" id="ARBA00024913"/>
    </source>
</evidence>
<evidence type="ECO:0000256" key="6">
    <source>
        <dbReference type="ARBA" id="ARBA00022729"/>
    </source>
</evidence>
<evidence type="ECO:0000256" key="4">
    <source>
        <dbReference type="ARBA" id="ARBA00022525"/>
    </source>
</evidence>